<feature type="coiled-coil region" evidence="1">
    <location>
        <begin position="608"/>
        <end position="663"/>
    </location>
</feature>
<dbReference type="AlphaFoldDB" id="A0AAJ0HHE2"/>
<dbReference type="Proteomes" id="UP001275084">
    <property type="component" value="Unassembled WGS sequence"/>
</dbReference>
<protein>
    <submittedName>
        <fullName evidence="3">Uncharacterized protein</fullName>
    </submittedName>
</protein>
<gene>
    <name evidence="3" type="ORF">B0T25DRAFT_191401</name>
</gene>
<accession>A0AAJ0HHE2</accession>
<sequence length="822" mass="91469">MNLFRREEPPFLLNASQYAGNYRGATDGLKCWEVKDPRQEPFKDILDAACLVVSRCHAIPRSTLVLLDVFLRGKTLESCTPYVMLSGASQRHRKVAVKHLRRSSLTQDYPGLKLDHWDWPPHVPDVTMAGREGKAVDKNLLYQCSRFEIHQLISGSRIEGDSTELLSVIATNDDGAVPQSGVLSCAVVVGQDKFFLVPAHIFMPPPTDDPEEDFDDDSDDSESDGGSEMLRAGSATPPTEHLADSDYTTDDMTQISPTMSPDIPQSGVEEPSSTQLLPATDDFSVFASELDYALIRIPHEEKFHEKLRYLSPKAVQHIDTGLFAISATTPSCGLVKGWLDGRPTMMRLPYSSRFTDLYPVSFPCAVSKGDCGSVVIDQDSNKIYGFIVAASVEGRVAYMVSADEILQDMSIKLGKEVSADEIHQGMSIKQGREVSDQQHPSGVIAFMTDYLAPLSALLSIGERTAVASSTTDRPSSAVSVQTVSVPNQPPSTTSENTVSVSSTIDQPPSTMSEHTLLGEVPQSKTETEVLASPIAQRRSSIVSEQTLLASHGGTTLVPSAADAMSVRGVGAALQYNLGEVLLKDASIEKQAMVSEWAESTLKAPWQANEDLLRSLESASDVERRLEAKVRSISQEGMQLKKANAELEKKNVRLQRENAGLRENTRGRHHQQPAAETTRQAELDFRIPIHRLENEIMALTARMRDDGPEKTAIEEEFRRLVKITENLRNENEGLKNRVSDFGRINNLLRATDASFRNDVSELTRQIVEWRRRYEDAGRRLNQFRENLDHQVMENSELRRENDRLRERERVRRMEPRVFIGPPT</sequence>
<keyword evidence="1" id="KW-0175">Coiled coil</keyword>
<feature type="compositionally biased region" description="Low complexity" evidence="2">
    <location>
        <begin position="491"/>
        <end position="503"/>
    </location>
</feature>
<evidence type="ECO:0000256" key="2">
    <source>
        <dbReference type="SAM" id="MobiDB-lite"/>
    </source>
</evidence>
<keyword evidence="4" id="KW-1185">Reference proteome</keyword>
<feature type="compositionally biased region" description="Acidic residues" evidence="2">
    <location>
        <begin position="208"/>
        <end position="225"/>
    </location>
</feature>
<feature type="compositionally biased region" description="Polar residues" evidence="2">
    <location>
        <begin position="469"/>
        <end position="486"/>
    </location>
</feature>
<evidence type="ECO:0000313" key="4">
    <source>
        <dbReference type="Proteomes" id="UP001275084"/>
    </source>
</evidence>
<evidence type="ECO:0000256" key="1">
    <source>
        <dbReference type="SAM" id="Coils"/>
    </source>
</evidence>
<dbReference type="EMBL" id="JAUIQD010000004">
    <property type="protein sequence ID" value="KAK3352723.1"/>
    <property type="molecule type" value="Genomic_DNA"/>
</dbReference>
<proteinExistence type="predicted"/>
<reference evidence="3" key="2">
    <citation type="submission" date="2023-06" db="EMBL/GenBank/DDBJ databases">
        <authorList>
            <consortium name="Lawrence Berkeley National Laboratory"/>
            <person name="Haridas S."/>
            <person name="Hensen N."/>
            <person name="Bonometti L."/>
            <person name="Westerberg I."/>
            <person name="Brannstrom I.O."/>
            <person name="Guillou S."/>
            <person name="Cros-Aarteil S."/>
            <person name="Calhoun S."/>
            <person name="Kuo A."/>
            <person name="Mondo S."/>
            <person name="Pangilinan J."/>
            <person name="Riley R."/>
            <person name="Labutti K."/>
            <person name="Andreopoulos B."/>
            <person name="Lipzen A."/>
            <person name="Chen C."/>
            <person name="Yanf M."/>
            <person name="Daum C."/>
            <person name="Ng V."/>
            <person name="Clum A."/>
            <person name="Steindorff A."/>
            <person name="Ohm R."/>
            <person name="Martin F."/>
            <person name="Silar P."/>
            <person name="Natvig D."/>
            <person name="Lalanne C."/>
            <person name="Gautier V."/>
            <person name="Ament-Velasquez S.L."/>
            <person name="Kruys A."/>
            <person name="Hutchinson M.I."/>
            <person name="Powell A.J."/>
            <person name="Barry K."/>
            <person name="Miller A.N."/>
            <person name="Grigoriev I.V."/>
            <person name="Debuchy R."/>
            <person name="Gladieux P."/>
            <person name="Thoren M.H."/>
            <person name="Johannesson H."/>
        </authorList>
    </citation>
    <scope>NUCLEOTIDE SEQUENCE</scope>
    <source>
        <strain evidence="3">CBS 955.72</strain>
    </source>
</reference>
<feature type="coiled-coil region" evidence="1">
    <location>
        <begin position="716"/>
        <end position="806"/>
    </location>
</feature>
<feature type="region of interest" description="Disordered" evidence="2">
    <location>
        <begin position="469"/>
        <end position="510"/>
    </location>
</feature>
<evidence type="ECO:0000313" key="3">
    <source>
        <dbReference type="EMBL" id="KAK3352723.1"/>
    </source>
</evidence>
<feature type="compositionally biased region" description="Polar residues" evidence="2">
    <location>
        <begin position="250"/>
        <end position="259"/>
    </location>
</feature>
<comment type="caution">
    <text evidence="3">The sequence shown here is derived from an EMBL/GenBank/DDBJ whole genome shotgun (WGS) entry which is preliminary data.</text>
</comment>
<organism evidence="3 4">
    <name type="scientific">Lasiosphaeria hispida</name>
    <dbReference type="NCBI Taxonomy" id="260671"/>
    <lineage>
        <taxon>Eukaryota</taxon>
        <taxon>Fungi</taxon>
        <taxon>Dikarya</taxon>
        <taxon>Ascomycota</taxon>
        <taxon>Pezizomycotina</taxon>
        <taxon>Sordariomycetes</taxon>
        <taxon>Sordariomycetidae</taxon>
        <taxon>Sordariales</taxon>
        <taxon>Lasiosphaeriaceae</taxon>
        <taxon>Lasiosphaeria</taxon>
    </lineage>
</organism>
<feature type="region of interest" description="Disordered" evidence="2">
    <location>
        <begin position="201"/>
        <end position="275"/>
    </location>
</feature>
<name>A0AAJ0HHE2_9PEZI</name>
<reference evidence="3" key="1">
    <citation type="journal article" date="2023" name="Mol. Phylogenet. Evol.">
        <title>Genome-scale phylogeny and comparative genomics of the fungal order Sordariales.</title>
        <authorList>
            <person name="Hensen N."/>
            <person name="Bonometti L."/>
            <person name="Westerberg I."/>
            <person name="Brannstrom I.O."/>
            <person name="Guillou S."/>
            <person name="Cros-Aarteil S."/>
            <person name="Calhoun S."/>
            <person name="Haridas S."/>
            <person name="Kuo A."/>
            <person name="Mondo S."/>
            <person name="Pangilinan J."/>
            <person name="Riley R."/>
            <person name="LaButti K."/>
            <person name="Andreopoulos B."/>
            <person name="Lipzen A."/>
            <person name="Chen C."/>
            <person name="Yan M."/>
            <person name="Daum C."/>
            <person name="Ng V."/>
            <person name="Clum A."/>
            <person name="Steindorff A."/>
            <person name="Ohm R.A."/>
            <person name="Martin F."/>
            <person name="Silar P."/>
            <person name="Natvig D.O."/>
            <person name="Lalanne C."/>
            <person name="Gautier V."/>
            <person name="Ament-Velasquez S.L."/>
            <person name="Kruys A."/>
            <person name="Hutchinson M.I."/>
            <person name="Powell A.J."/>
            <person name="Barry K."/>
            <person name="Miller A.N."/>
            <person name="Grigoriev I.V."/>
            <person name="Debuchy R."/>
            <person name="Gladieux P."/>
            <person name="Hiltunen Thoren M."/>
            <person name="Johannesson H."/>
        </authorList>
    </citation>
    <scope>NUCLEOTIDE SEQUENCE</scope>
    <source>
        <strain evidence="3">CBS 955.72</strain>
    </source>
</reference>